<feature type="transmembrane region" description="Helical" evidence="1">
    <location>
        <begin position="522"/>
        <end position="546"/>
    </location>
</feature>
<evidence type="ECO:0000256" key="1">
    <source>
        <dbReference type="SAM" id="Phobius"/>
    </source>
</evidence>
<comment type="caution">
    <text evidence="2">The sequence shown here is derived from an EMBL/GenBank/DDBJ whole genome shotgun (WGS) entry which is preliminary data.</text>
</comment>
<sequence>MICFLNLLSDIAQQTFKTCFSPRSYIRGNTLTNELTLHLIPFDHIDQINDYNQCKTALDKMNVLIYLHFDTVSFPRPADPKVYFRYQFNTPIDVVFPLSDADYNSILDKPTAVFELRYDISYVIVNGSVSIVEHTKYNGTGCFSGIQMVYDMYGDIDILTTPNNCYVNFAAGVTVSFDYTYKSQNKQIPIYSCTSGCVEGEYNSTTLNFQDITTYRVKKTPALAAKFADFYTAFVDNRLIKMSFSIKFNTNGVQQTIKQFIDNKAATDTLGCIANDPQTPTYFGLALYTLVNPDGLIVQIRDVLTNKMNCDTGTGSTVKLDHYMIEGTSVDRRQLSVEINEYNEMIGLKVEPDLKYLQFRQQMSADTKSLIVLSIADANGNIIYEICSYGQAFLGCFKQQALHIYKDKQCLRVTFDTLPLCQAQYLNDTNRNTIAIYYQDGLSYKAVGQYDLHVAMDYSKYSQETCFTCTEFNTAQIYVENTCSENQKRFLKEKVSKNILLVYTSYYEQILSDYIIFEYQNVWIPFVVTTILLTVLVASAVVSIYYNWVK</sequence>
<evidence type="ECO:0000313" key="3">
    <source>
        <dbReference type="EMBL" id="CAL6079130.1"/>
    </source>
</evidence>
<evidence type="ECO:0000313" key="2">
    <source>
        <dbReference type="EMBL" id="CAI9939877.1"/>
    </source>
</evidence>
<evidence type="ECO:0008006" key="5">
    <source>
        <dbReference type="Google" id="ProtNLM"/>
    </source>
</evidence>
<dbReference type="Proteomes" id="UP001642409">
    <property type="component" value="Unassembled WGS sequence"/>
</dbReference>
<dbReference type="AlphaFoldDB" id="A0AA86PKD5"/>
<proteinExistence type="predicted"/>
<reference evidence="2" key="1">
    <citation type="submission" date="2023-06" db="EMBL/GenBank/DDBJ databases">
        <authorList>
            <person name="Kurt Z."/>
        </authorList>
    </citation>
    <scope>NUCLEOTIDE SEQUENCE</scope>
</reference>
<reference evidence="3 4" key="2">
    <citation type="submission" date="2024-07" db="EMBL/GenBank/DDBJ databases">
        <authorList>
            <person name="Akdeniz Z."/>
        </authorList>
    </citation>
    <scope>NUCLEOTIDE SEQUENCE [LARGE SCALE GENOMIC DNA]</scope>
</reference>
<gene>
    <name evidence="2" type="ORF">HINF_LOCUS27522</name>
    <name evidence="3" type="ORF">HINF_LOCUS59237</name>
</gene>
<keyword evidence="4" id="KW-1185">Reference proteome</keyword>
<dbReference type="EMBL" id="CAXDID020000338">
    <property type="protein sequence ID" value="CAL6079130.1"/>
    <property type="molecule type" value="Genomic_DNA"/>
</dbReference>
<dbReference type="EMBL" id="CATOUU010000668">
    <property type="protein sequence ID" value="CAI9939877.1"/>
    <property type="molecule type" value="Genomic_DNA"/>
</dbReference>
<name>A0AA86PKD5_9EUKA</name>
<evidence type="ECO:0000313" key="4">
    <source>
        <dbReference type="Proteomes" id="UP001642409"/>
    </source>
</evidence>
<organism evidence="2">
    <name type="scientific">Hexamita inflata</name>
    <dbReference type="NCBI Taxonomy" id="28002"/>
    <lineage>
        <taxon>Eukaryota</taxon>
        <taxon>Metamonada</taxon>
        <taxon>Diplomonadida</taxon>
        <taxon>Hexamitidae</taxon>
        <taxon>Hexamitinae</taxon>
        <taxon>Hexamita</taxon>
    </lineage>
</organism>
<keyword evidence="1" id="KW-0472">Membrane</keyword>
<protein>
    <recommendedName>
        <fullName evidence="5">Transmembrane protein</fullName>
    </recommendedName>
</protein>
<keyword evidence="1" id="KW-1133">Transmembrane helix</keyword>
<keyword evidence="1" id="KW-0812">Transmembrane</keyword>
<accession>A0AA86PKD5</accession>